<dbReference type="Pfam" id="PF00512">
    <property type="entry name" value="HisKA"/>
    <property type="match status" value="1"/>
</dbReference>
<proteinExistence type="predicted"/>
<dbReference type="RefSeq" id="WP_226749439.1">
    <property type="nucleotide sequence ID" value="NZ_JAEINI020000001.1"/>
</dbReference>
<keyword evidence="10" id="KW-1133">Transmembrane helix</keyword>
<dbReference type="SUPFAM" id="SSF55874">
    <property type="entry name" value="ATPase domain of HSP90 chaperone/DNA topoisomerase II/histidine kinase"/>
    <property type="match status" value="1"/>
</dbReference>
<dbReference type="SUPFAM" id="SSF158472">
    <property type="entry name" value="HAMP domain-like"/>
    <property type="match status" value="1"/>
</dbReference>
<dbReference type="PROSITE" id="PS50885">
    <property type="entry name" value="HAMP"/>
    <property type="match status" value="1"/>
</dbReference>
<feature type="domain" description="Histidine kinase" evidence="11">
    <location>
        <begin position="243"/>
        <end position="454"/>
    </location>
</feature>
<name>A0ABS8BZH3_9ALTE</name>
<evidence type="ECO:0000256" key="5">
    <source>
        <dbReference type="ARBA" id="ARBA00022553"/>
    </source>
</evidence>
<dbReference type="PANTHER" id="PTHR44936">
    <property type="entry name" value="SENSOR PROTEIN CREC"/>
    <property type="match status" value="1"/>
</dbReference>
<dbReference type="CDD" id="cd06225">
    <property type="entry name" value="HAMP"/>
    <property type="match status" value="1"/>
</dbReference>
<dbReference type="InterPro" id="IPR004358">
    <property type="entry name" value="Sig_transdc_His_kin-like_C"/>
</dbReference>
<feature type="transmembrane region" description="Helical" evidence="10">
    <location>
        <begin position="163"/>
        <end position="183"/>
    </location>
</feature>
<dbReference type="Gene3D" id="1.10.287.130">
    <property type="match status" value="1"/>
</dbReference>
<dbReference type="SMART" id="SM00388">
    <property type="entry name" value="HisKA"/>
    <property type="match status" value="1"/>
</dbReference>
<dbReference type="InterPro" id="IPR005467">
    <property type="entry name" value="His_kinase_dom"/>
</dbReference>
<evidence type="ECO:0000256" key="4">
    <source>
        <dbReference type="ARBA" id="ARBA00022475"/>
    </source>
</evidence>
<dbReference type="SUPFAM" id="SSF47384">
    <property type="entry name" value="Homodimeric domain of signal transducing histidine kinase"/>
    <property type="match status" value="1"/>
</dbReference>
<dbReference type="InterPro" id="IPR050980">
    <property type="entry name" value="2C_sensor_his_kinase"/>
</dbReference>
<evidence type="ECO:0000256" key="1">
    <source>
        <dbReference type="ARBA" id="ARBA00000085"/>
    </source>
</evidence>
<keyword evidence="4" id="KW-1003">Cell membrane</keyword>
<keyword evidence="9" id="KW-0067">ATP-binding</keyword>
<dbReference type="Pfam" id="PF00672">
    <property type="entry name" value="HAMP"/>
    <property type="match status" value="1"/>
</dbReference>
<dbReference type="SMART" id="SM00304">
    <property type="entry name" value="HAMP"/>
    <property type="match status" value="1"/>
</dbReference>
<evidence type="ECO:0000256" key="7">
    <source>
        <dbReference type="ARBA" id="ARBA00022741"/>
    </source>
</evidence>
<evidence type="ECO:0000259" key="11">
    <source>
        <dbReference type="PROSITE" id="PS50109"/>
    </source>
</evidence>
<dbReference type="Gene3D" id="1.10.8.500">
    <property type="entry name" value="HAMP domain in histidine kinase"/>
    <property type="match status" value="1"/>
</dbReference>
<dbReference type="EC" id="2.7.13.3" evidence="3"/>
<feature type="domain" description="HAMP" evidence="12">
    <location>
        <begin position="181"/>
        <end position="235"/>
    </location>
</feature>
<organism evidence="13 14">
    <name type="scientific">Alishewanella maricola</name>
    <dbReference type="NCBI Taxonomy" id="2795740"/>
    <lineage>
        <taxon>Bacteria</taxon>
        <taxon>Pseudomonadati</taxon>
        <taxon>Pseudomonadota</taxon>
        <taxon>Gammaproteobacteria</taxon>
        <taxon>Alteromonadales</taxon>
        <taxon>Alteromonadaceae</taxon>
        <taxon>Alishewanella</taxon>
    </lineage>
</organism>
<dbReference type="CDD" id="cd00082">
    <property type="entry name" value="HisKA"/>
    <property type="match status" value="1"/>
</dbReference>
<dbReference type="Gene3D" id="3.30.565.10">
    <property type="entry name" value="Histidine kinase-like ATPase, C-terminal domain"/>
    <property type="match status" value="1"/>
</dbReference>
<feature type="transmembrane region" description="Helical" evidence="10">
    <location>
        <begin position="12"/>
        <end position="34"/>
    </location>
</feature>
<dbReference type="EMBL" id="JAEINI020000001">
    <property type="protein sequence ID" value="MCB5225343.1"/>
    <property type="molecule type" value="Genomic_DNA"/>
</dbReference>
<gene>
    <name evidence="13" type="ORF">JAO78_000735</name>
</gene>
<evidence type="ECO:0000259" key="12">
    <source>
        <dbReference type="PROSITE" id="PS50885"/>
    </source>
</evidence>
<evidence type="ECO:0000313" key="13">
    <source>
        <dbReference type="EMBL" id="MCB5225343.1"/>
    </source>
</evidence>
<sequence>MKLHWLNPVNSLAGRIFIWFWLVLILTVSSTLFLSRQLLEDTKIHRLPNNIVTQLQQQMKQFQRAESVDKLLRYLKRQQNPRWVVVDLAQNQVLTPDALPRNFDQNWLFELNQLNRPRLLRHNNMHLAGPFMLEIGEQTLALYQQRNMPSQPWWSLRGLSEPILVLLLLLTSAAASFILAISISKPLRELVQQNLLFASGKLDSRVPRLAKRKDELGQLGRSFNTMAERISALLHNQQRLMRDISHELRSPLARAQLVLGLTERQQDLQQLPRLKNELERLDVMLDELLTYSRLDAGQYQLDIHACDLVALTEDVLHLNQVDADAKQQQLRYVGPEQLWLQADSRLLGRAIENILRNALKYSPEQSTIECSISAQASSVTLTIRDHGSGIPAEQLDKIFLPFYRISDSRTSTTGGTGLGLAIVAQIIRQHQGEVVASLPSGAGLQVSVTLPLTQQPPTAKTDEHETT</sequence>
<dbReference type="InterPro" id="IPR036890">
    <property type="entry name" value="HATPase_C_sf"/>
</dbReference>
<keyword evidence="10" id="KW-0812">Transmembrane</keyword>
<evidence type="ECO:0000256" key="9">
    <source>
        <dbReference type="ARBA" id="ARBA00022840"/>
    </source>
</evidence>
<keyword evidence="8" id="KW-0418">Kinase</keyword>
<evidence type="ECO:0000256" key="2">
    <source>
        <dbReference type="ARBA" id="ARBA00004651"/>
    </source>
</evidence>
<keyword evidence="10" id="KW-0472">Membrane</keyword>
<dbReference type="PROSITE" id="PS50109">
    <property type="entry name" value="HIS_KIN"/>
    <property type="match status" value="1"/>
</dbReference>
<keyword evidence="14" id="KW-1185">Reference proteome</keyword>
<evidence type="ECO:0000256" key="6">
    <source>
        <dbReference type="ARBA" id="ARBA00022679"/>
    </source>
</evidence>
<dbReference type="Pfam" id="PF02518">
    <property type="entry name" value="HATPase_c"/>
    <property type="match status" value="1"/>
</dbReference>
<comment type="catalytic activity">
    <reaction evidence="1">
        <text>ATP + protein L-histidine = ADP + protein N-phospho-L-histidine.</text>
        <dbReference type="EC" id="2.7.13.3"/>
    </reaction>
</comment>
<dbReference type="InterPro" id="IPR003660">
    <property type="entry name" value="HAMP_dom"/>
</dbReference>
<dbReference type="InterPro" id="IPR036097">
    <property type="entry name" value="HisK_dim/P_sf"/>
</dbReference>
<evidence type="ECO:0000313" key="14">
    <source>
        <dbReference type="Proteomes" id="UP000633814"/>
    </source>
</evidence>
<dbReference type="InterPro" id="IPR003594">
    <property type="entry name" value="HATPase_dom"/>
</dbReference>
<keyword evidence="6" id="KW-0808">Transferase</keyword>
<dbReference type="SMART" id="SM00387">
    <property type="entry name" value="HATPase_c"/>
    <property type="match status" value="1"/>
</dbReference>
<protein>
    <recommendedName>
        <fullName evidence="3">histidine kinase</fullName>
        <ecNumber evidence="3">2.7.13.3</ecNumber>
    </recommendedName>
</protein>
<comment type="subcellular location">
    <subcellularLocation>
        <location evidence="2">Cell membrane</location>
        <topology evidence="2">Multi-pass membrane protein</topology>
    </subcellularLocation>
</comment>
<dbReference type="PANTHER" id="PTHR44936:SF10">
    <property type="entry name" value="SENSOR PROTEIN RSTB"/>
    <property type="match status" value="1"/>
</dbReference>
<dbReference type="InterPro" id="IPR003661">
    <property type="entry name" value="HisK_dim/P_dom"/>
</dbReference>
<dbReference type="PRINTS" id="PR00344">
    <property type="entry name" value="BCTRLSENSOR"/>
</dbReference>
<keyword evidence="7" id="KW-0547">Nucleotide-binding</keyword>
<comment type="caution">
    <text evidence="13">The sequence shown here is derived from an EMBL/GenBank/DDBJ whole genome shotgun (WGS) entry which is preliminary data.</text>
</comment>
<evidence type="ECO:0000256" key="3">
    <source>
        <dbReference type="ARBA" id="ARBA00012438"/>
    </source>
</evidence>
<evidence type="ECO:0000256" key="8">
    <source>
        <dbReference type="ARBA" id="ARBA00022777"/>
    </source>
</evidence>
<dbReference type="Proteomes" id="UP000633814">
    <property type="component" value="Unassembled WGS sequence"/>
</dbReference>
<keyword evidence="5" id="KW-0597">Phosphoprotein</keyword>
<reference evidence="13 14" key="1">
    <citation type="submission" date="2021-10" db="EMBL/GenBank/DDBJ databases">
        <title>Alishewanella koreense sp. nov. isolated from seawater of southwestern coast in South Korea and the proposal for the reclassification of Rheinheimera perlucida and Rheinheimera tuosuensis as Arsukibacterium perlucida and Arsukibacterium tuosuensis.</title>
        <authorList>
            <person name="Kim K.H."/>
            <person name="Ruan W."/>
            <person name="Kim K.R."/>
            <person name="Baek J.H."/>
            <person name="Jeon C.O."/>
        </authorList>
    </citation>
    <scope>NUCLEOTIDE SEQUENCE [LARGE SCALE GENOMIC DNA]</scope>
    <source>
        <strain evidence="13 14">16-MA</strain>
    </source>
</reference>
<accession>A0ABS8BZH3</accession>
<evidence type="ECO:0000256" key="10">
    <source>
        <dbReference type="SAM" id="Phobius"/>
    </source>
</evidence>